<dbReference type="VEuPathDB" id="MicrosporidiaDB:M153_6460001"/>
<gene>
    <name evidence="2" type="ORF">M153_6460001</name>
</gene>
<proteinExistence type="predicted"/>
<protein>
    <submittedName>
        <fullName evidence="2">Uncharacterized protein</fullName>
    </submittedName>
</protein>
<reference evidence="2 3" key="1">
    <citation type="submission" date="2015-07" db="EMBL/GenBank/DDBJ databases">
        <title>The genome of Pseudoloma neurophilia, a relevant intracellular parasite of the zebrafish.</title>
        <authorList>
            <person name="Ndikumana S."/>
            <person name="Pelin A."/>
            <person name="Sanders J."/>
            <person name="Corradi N."/>
        </authorList>
    </citation>
    <scope>NUCLEOTIDE SEQUENCE [LARGE SCALE GENOMIC DNA]</scope>
    <source>
        <strain evidence="2 3">MK1</strain>
    </source>
</reference>
<feature type="transmembrane region" description="Helical" evidence="1">
    <location>
        <begin position="34"/>
        <end position="53"/>
    </location>
</feature>
<accession>A0A0R0LWG0</accession>
<keyword evidence="3" id="KW-1185">Reference proteome</keyword>
<dbReference type="Proteomes" id="UP000051530">
    <property type="component" value="Unassembled WGS sequence"/>
</dbReference>
<name>A0A0R0LWG0_9MICR</name>
<sequence>VYGSFFLTTQIYSEKLTIHPQSIIFLINEKKTPLGLFFVIFFSGFFFVIFEPLKNEYNY</sequence>
<organism evidence="2 3">
    <name type="scientific">Pseudoloma neurophilia</name>
    <dbReference type="NCBI Taxonomy" id="146866"/>
    <lineage>
        <taxon>Eukaryota</taxon>
        <taxon>Fungi</taxon>
        <taxon>Fungi incertae sedis</taxon>
        <taxon>Microsporidia</taxon>
        <taxon>Pseudoloma</taxon>
    </lineage>
</organism>
<keyword evidence="1" id="KW-0812">Transmembrane</keyword>
<keyword evidence="1" id="KW-0472">Membrane</keyword>
<dbReference type="AlphaFoldDB" id="A0A0R0LWG0"/>
<evidence type="ECO:0000256" key="1">
    <source>
        <dbReference type="SAM" id="Phobius"/>
    </source>
</evidence>
<comment type="caution">
    <text evidence="2">The sequence shown here is derived from an EMBL/GenBank/DDBJ whole genome shotgun (WGS) entry which is preliminary data.</text>
</comment>
<feature type="non-terminal residue" evidence="2">
    <location>
        <position position="1"/>
    </location>
</feature>
<dbReference type="EMBL" id="LGUB01000245">
    <property type="protein sequence ID" value="KRH93699.1"/>
    <property type="molecule type" value="Genomic_DNA"/>
</dbReference>
<evidence type="ECO:0000313" key="2">
    <source>
        <dbReference type="EMBL" id="KRH93699.1"/>
    </source>
</evidence>
<keyword evidence="1" id="KW-1133">Transmembrane helix</keyword>
<evidence type="ECO:0000313" key="3">
    <source>
        <dbReference type="Proteomes" id="UP000051530"/>
    </source>
</evidence>